<dbReference type="OrthoDB" id="8904098at2759"/>
<keyword evidence="1" id="KW-1133">Transmembrane helix</keyword>
<gene>
    <name evidence="2" type="ORF">H5410_008387</name>
</gene>
<feature type="transmembrane region" description="Helical" evidence="1">
    <location>
        <begin position="63"/>
        <end position="80"/>
    </location>
</feature>
<keyword evidence="3" id="KW-1185">Reference proteome</keyword>
<accession>A0A9J6AFI5</accession>
<name>A0A9J6AFI5_SOLCO</name>
<evidence type="ECO:0000256" key="1">
    <source>
        <dbReference type="SAM" id="Phobius"/>
    </source>
</evidence>
<protein>
    <submittedName>
        <fullName evidence="2">Uncharacterized protein</fullName>
    </submittedName>
</protein>
<dbReference type="AlphaFoldDB" id="A0A9J6AFI5"/>
<dbReference type="Proteomes" id="UP000824120">
    <property type="component" value="Chromosome 2"/>
</dbReference>
<evidence type="ECO:0000313" key="2">
    <source>
        <dbReference type="EMBL" id="KAG5623169.1"/>
    </source>
</evidence>
<reference evidence="2 3" key="1">
    <citation type="submission" date="2020-09" db="EMBL/GenBank/DDBJ databases">
        <title>De no assembly of potato wild relative species, Solanum commersonii.</title>
        <authorList>
            <person name="Cho K."/>
        </authorList>
    </citation>
    <scope>NUCLEOTIDE SEQUENCE [LARGE SCALE GENOMIC DNA]</scope>
    <source>
        <strain evidence="2">LZ3.2</strain>
        <tissue evidence="2">Leaf</tissue>
    </source>
</reference>
<keyword evidence="1" id="KW-0472">Membrane</keyword>
<proteinExistence type="predicted"/>
<evidence type="ECO:0000313" key="3">
    <source>
        <dbReference type="Proteomes" id="UP000824120"/>
    </source>
</evidence>
<comment type="caution">
    <text evidence="2">The sequence shown here is derived from an EMBL/GenBank/DDBJ whole genome shotgun (WGS) entry which is preliminary data.</text>
</comment>
<keyword evidence="1" id="KW-0812">Transmembrane</keyword>
<dbReference type="EMBL" id="JACXVP010000002">
    <property type="protein sequence ID" value="KAG5623169.1"/>
    <property type="molecule type" value="Genomic_DNA"/>
</dbReference>
<organism evidence="2 3">
    <name type="scientific">Solanum commersonii</name>
    <name type="common">Commerson's wild potato</name>
    <name type="synonym">Commerson's nightshade</name>
    <dbReference type="NCBI Taxonomy" id="4109"/>
    <lineage>
        <taxon>Eukaryota</taxon>
        <taxon>Viridiplantae</taxon>
        <taxon>Streptophyta</taxon>
        <taxon>Embryophyta</taxon>
        <taxon>Tracheophyta</taxon>
        <taxon>Spermatophyta</taxon>
        <taxon>Magnoliopsida</taxon>
        <taxon>eudicotyledons</taxon>
        <taxon>Gunneridae</taxon>
        <taxon>Pentapetalae</taxon>
        <taxon>asterids</taxon>
        <taxon>lamiids</taxon>
        <taxon>Solanales</taxon>
        <taxon>Solanaceae</taxon>
        <taxon>Solanoideae</taxon>
        <taxon>Solaneae</taxon>
        <taxon>Solanum</taxon>
    </lineage>
</organism>
<sequence>MLSRLHPPPSTPHRKKRKNRLSVLVVMKMGTETKLVGENPRKGGLSTMPFIIVEEKHLKGGKLWFTIQVFNMIIYLMTYYNMSAATFKWVGHCWGHFRAVALGSISTLILKTVGWHGT</sequence>